<dbReference type="Gene3D" id="1.10.1040.10">
    <property type="entry name" value="N-(1-d-carboxylethyl)-l-norvaline Dehydrogenase, domain 2"/>
    <property type="match status" value="1"/>
</dbReference>
<dbReference type="EC" id="1.1.1.169" evidence="2"/>
<protein>
    <recommendedName>
        <fullName evidence="2">2-dehydropantoate 2-reductase</fullName>
        <ecNumber evidence="2">1.1.1.169</ecNumber>
    </recommendedName>
    <alternativeName>
        <fullName evidence="5">Ketopantoate reductase</fullName>
    </alternativeName>
</protein>
<dbReference type="PANTHER" id="PTHR43765:SF2">
    <property type="entry name" value="2-DEHYDROPANTOATE 2-REDUCTASE"/>
    <property type="match status" value="1"/>
</dbReference>
<dbReference type="Proteomes" id="UP000192927">
    <property type="component" value="Unassembled WGS sequence"/>
</dbReference>
<dbReference type="Pfam" id="PF02558">
    <property type="entry name" value="ApbA"/>
    <property type="match status" value="1"/>
</dbReference>
<dbReference type="InterPro" id="IPR013752">
    <property type="entry name" value="KPA_reductase"/>
</dbReference>
<evidence type="ECO:0000313" key="9">
    <source>
        <dbReference type="Proteomes" id="UP000192927"/>
    </source>
</evidence>
<dbReference type="SUPFAM" id="SSF51735">
    <property type="entry name" value="NAD(P)-binding Rossmann-fold domains"/>
    <property type="match status" value="1"/>
</dbReference>
<dbReference type="SUPFAM" id="SSF48179">
    <property type="entry name" value="6-phosphogluconate dehydrogenase C-terminal domain-like"/>
    <property type="match status" value="1"/>
</dbReference>
<sequence length="408" mass="45977">MTSPARKWWSQGEADIADDEPNAELQKKHWDEHPVISRRIHILGVGTVGIFVAHSLAGIPNRPPITLLLHRRKLWIDWHQDTERPETLEVITEGVSDVRKNFDVERVMPSWKLVREPPADEVTIHNLIVTVKGPRVLSALSLVSHRLNQRSTIVFLQTGMGILDEVNEKLFKDVETRPNYILGLLTHTLYPEEPFSVTHARLGTTAFAFVPRSPLERAPDGAGQRKDVWPPTSRYLLRTLTRTPVLAAVGFSPTDLTLLQLDKLTANAVIGPLTVMFDCKNGDLLFNNSVSRVMRLLLSEISLVIRSLPELQGVPNVQMRFSPDRLESMIVSIATMTAENLSGMLREVRAGNETEIDYINGYFIKRGEEIGIKCVMNYMLLQMVKGKRIIVNKEVYSQLPLEGFLGPS</sequence>
<keyword evidence="4" id="KW-0560">Oxidoreductase</keyword>
<dbReference type="AlphaFoldDB" id="A0A1W5D648"/>
<evidence type="ECO:0000313" key="8">
    <source>
        <dbReference type="EMBL" id="SLM38470.1"/>
    </source>
</evidence>
<keyword evidence="3" id="KW-0521">NADP</keyword>
<accession>A0A1W5D648</accession>
<dbReference type="GO" id="GO:0005739">
    <property type="term" value="C:mitochondrion"/>
    <property type="evidence" value="ECO:0007669"/>
    <property type="project" value="TreeGrafter"/>
</dbReference>
<organism evidence="8 9">
    <name type="scientific">Lasallia pustulata</name>
    <dbReference type="NCBI Taxonomy" id="136370"/>
    <lineage>
        <taxon>Eukaryota</taxon>
        <taxon>Fungi</taxon>
        <taxon>Dikarya</taxon>
        <taxon>Ascomycota</taxon>
        <taxon>Pezizomycotina</taxon>
        <taxon>Lecanoromycetes</taxon>
        <taxon>OSLEUM clade</taxon>
        <taxon>Umbilicariomycetidae</taxon>
        <taxon>Umbilicariales</taxon>
        <taxon>Umbilicariaceae</taxon>
        <taxon>Lasallia</taxon>
    </lineage>
</organism>
<keyword evidence="9" id="KW-1185">Reference proteome</keyword>
<dbReference type="InterPro" id="IPR008927">
    <property type="entry name" value="6-PGluconate_DH-like_C_sf"/>
</dbReference>
<dbReference type="Gene3D" id="3.40.50.720">
    <property type="entry name" value="NAD(P)-binding Rossmann-like Domain"/>
    <property type="match status" value="1"/>
</dbReference>
<evidence type="ECO:0000256" key="5">
    <source>
        <dbReference type="ARBA" id="ARBA00032024"/>
    </source>
</evidence>
<comment type="similarity">
    <text evidence="1">Belongs to the ketopantoate reductase family.</text>
</comment>
<evidence type="ECO:0000256" key="4">
    <source>
        <dbReference type="ARBA" id="ARBA00023002"/>
    </source>
</evidence>
<dbReference type="GO" id="GO:0050661">
    <property type="term" value="F:NADP binding"/>
    <property type="evidence" value="ECO:0007669"/>
    <property type="project" value="TreeGrafter"/>
</dbReference>
<proteinExistence type="inferred from homology"/>
<dbReference type="NCBIfam" id="TIGR00745">
    <property type="entry name" value="apbA_panE"/>
    <property type="match status" value="1"/>
</dbReference>
<evidence type="ECO:0000259" key="7">
    <source>
        <dbReference type="Pfam" id="PF08546"/>
    </source>
</evidence>
<dbReference type="Pfam" id="PF08546">
    <property type="entry name" value="ApbA_C"/>
    <property type="match status" value="1"/>
</dbReference>
<dbReference type="GO" id="GO:0015940">
    <property type="term" value="P:pantothenate biosynthetic process"/>
    <property type="evidence" value="ECO:0007669"/>
    <property type="project" value="InterPro"/>
</dbReference>
<evidence type="ECO:0000256" key="2">
    <source>
        <dbReference type="ARBA" id="ARBA00013014"/>
    </source>
</evidence>
<dbReference type="InterPro" id="IPR003710">
    <property type="entry name" value="ApbA"/>
</dbReference>
<feature type="domain" description="Ketopantoate reductase N-terminal" evidence="6">
    <location>
        <begin position="40"/>
        <end position="208"/>
    </location>
</feature>
<name>A0A1W5D648_9LECA</name>
<feature type="domain" description="Ketopantoate reductase C-terminal" evidence="7">
    <location>
        <begin position="256"/>
        <end position="387"/>
    </location>
</feature>
<dbReference type="EMBL" id="FWEW01002474">
    <property type="protein sequence ID" value="SLM38470.1"/>
    <property type="molecule type" value="Genomic_DNA"/>
</dbReference>
<evidence type="ECO:0000259" key="6">
    <source>
        <dbReference type="Pfam" id="PF02558"/>
    </source>
</evidence>
<evidence type="ECO:0000256" key="3">
    <source>
        <dbReference type="ARBA" id="ARBA00022857"/>
    </source>
</evidence>
<dbReference type="InterPro" id="IPR013328">
    <property type="entry name" value="6PGD_dom2"/>
</dbReference>
<reference evidence="9" key="1">
    <citation type="submission" date="2017-03" db="EMBL/GenBank/DDBJ databases">
        <authorList>
            <person name="Sharma R."/>
            <person name="Thines M."/>
        </authorList>
    </citation>
    <scope>NUCLEOTIDE SEQUENCE [LARGE SCALE GENOMIC DNA]</scope>
</reference>
<evidence type="ECO:0000256" key="1">
    <source>
        <dbReference type="ARBA" id="ARBA00007870"/>
    </source>
</evidence>
<dbReference type="InterPro" id="IPR050838">
    <property type="entry name" value="Ketopantoate_reductase"/>
</dbReference>
<dbReference type="InterPro" id="IPR013332">
    <property type="entry name" value="KPR_N"/>
</dbReference>
<dbReference type="GO" id="GO:0008677">
    <property type="term" value="F:2-dehydropantoate 2-reductase activity"/>
    <property type="evidence" value="ECO:0007669"/>
    <property type="project" value="UniProtKB-EC"/>
</dbReference>
<dbReference type="InterPro" id="IPR036291">
    <property type="entry name" value="NAD(P)-bd_dom_sf"/>
</dbReference>
<dbReference type="PANTHER" id="PTHR43765">
    <property type="entry name" value="2-DEHYDROPANTOATE 2-REDUCTASE-RELATED"/>
    <property type="match status" value="1"/>
</dbReference>